<protein>
    <submittedName>
        <fullName evidence="1">Uncharacterized protein</fullName>
    </submittedName>
</protein>
<dbReference type="OrthoDB" id="1730907at2759"/>
<accession>A0A371FLE4</accession>
<dbReference type="EMBL" id="QJKJ01008622">
    <property type="protein sequence ID" value="RDX79148.1"/>
    <property type="molecule type" value="Genomic_DNA"/>
</dbReference>
<dbReference type="AlphaFoldDB" id="A0A371FLE4"/>
<sequence length="64" mass="7244">MALSEYDIVYKSQKAIKGSALLEQLANHPLGNYQLLLHEFPDEHIMSIDEIGLTVESDEWQTGL</sequence>
<feature type="non-terminal residue" evidence="1">
    <location>
        <position position="1"/>
    </location>
</feature>
<name>A0A371FLE4_MUCPR</name>
<gene>
    <name evidence="1" type="ORF">CR513_40461</name>
</gene>
<organism evidence="1 2">
    <name type="scientific">Mucuna pruriens</name>
    <name type="common">Velvet bean</name>
    <name type="synonym">Dolichos pruriens</name>
    <dbReference type="NCBI Taxonomy" id="157652"/>
    <lineage>
        <taxon>Eukaryota</taxon>
        <taxon>Viridiplantae</taxon>
        <taxon>Streptophyta</taxon>
        <taxon>Embryophyta</taxon>
        <taxon>Tracheophyta</taxon>
        <taxon>Spermatophyta</taxon>
        <taxon>Magnoliopsida</taxon>
        <taxon>eudicotyledons</taxon>
        <taxon>Gunneridae</taxon>
        <taxon>Pentapetalae</taxon>
        <taxon>rosids</taxon>
        <taxon>fabids</taxon>
        <taxon>Fabales</taxon>
        <taxon>Fabaceae</taxon>
        <taxon>Papilionoideae</taxon>
        <taxon>50 kb inversion clade</taxon>
        <taxon>NPAAA clade</taxon>
        <taxon>indigoferoid/millettioid clade</taxon>
        <taxon>Phaseoleae</taxon>
        <taxon>Mucuna</taxon>
    </lineage>
</organism>
<keyword evidence="2" id="KW-1185">Reference proteome</keyword>
<comment type="caution">
    <text evidence="1">The sequence shown here is derived from an EMBL/GenBank/DDBJ whole genome shotgun (WGS) entry which is preliminary data.</text>
</comment>
<proteinExistence type="predicted"/>
<evidence type="ECO:0000313" key="2">
    <source>
        <dbReference type="Proteomes" id="UP000257109"/>
    </source>
</evidence>
<reference evidence="1" key="1">
    <citation type="submission" date="2018-05" db="EMBL/GenBank/DDBJ databases">
        <title>Draft genome of Mucuna pruriens seed.</title>
        <authorList>
            <person name="Nnadi N.E."/>
            <person name="Vos R."/>
            <person name="Hasami M.H."/>
            <person name="Devisetty U.K."/>
            <person name="Aguiy J.C."/>
        </authorList>
    </citation>
    <scope>NUCLEOTIDE SEQUENCE [LARGE SCALE GENOMIC DNA]</scope>
    <source>
        <strain evidence="1">JCA_2017</strain>
    </source>
</reference>
<dbReference type="Proteomes" id="UP000257109">
    <property type="component" value="Unassembled WGS sequence"/>
</dbReference>
<evidence type="ECO:0000313" key="1">
    <source>
        <dbReference type="EMBL" id="RDX79148.1"/>
    </source>
</evidence>